<dbReference type="PROSITE" id="PS50109">
    <property type="entry name" value="HIS_KIN"/>
    <property type="match status" value="1"/>
</dbReference>
<dbReference type="InterPro" id="IPR005467">
    <property type="entry name" value="His_kinase_dom"/>
</dbReference>
<keyword evidence="6" id="KW-1133">Transmembrane helix</keyword>
<feature type="transmembrane region" description="Helical" evidence="6">
    <location>
        <begin position="45"/>
        <end position="65"/>
    </location>
</feature>
<evidence type="ECO:0000313" key="8">
    <source>
        <dbReference type="EMBL" id="RDS85429.1"/>
    </source>
</evidence>
<sequence>MTSRGTPNQRAGSARGSFQRRLLLIFGVQLVLVLLAYLMGYYNVAPAGAVLLLIVIVSALAWLAVQRVWRPISALARLVDNWDGGQGSLDALLQSDRFSRRADADVAALTRGFHTFASRIAGYNERERNFTRDASHELRSPLTVIKMSTDMLADEASLSEFGQRSVQRIRRATREMEALVEALLILAREADNGQGEQVFVVNDVLRDELVDAREMLHGHPIELQFEEPATFALHGSPRVFAVLCWQLIRHASQYTGQGTVLVTVLPGAVSVTASAGADHDPAEPGQQGFEYAIARRISERFAWSLQLQVHGGNRYVAEIRFPQPLPVSA</sequence>
<dbReference type="PANTHER" id="PTHR45436">
    <property type="entry name" value="SENSOR HISTIDINE KINASE YKOH"/>
    <property type="match status" value="1"/>
</dbReference>
<evidence type="ECO:0000256" key="6">
    <source>
        <dbReference type="SAM" id="Phobius"/>
    </source>
</evidence>
<dbReference type="GO" id="GO:0000155">
    <property type="term" value="F:phosphorelay sensor kinase activity"/>
    <property type="evidence" value="ECO:0007669"/>
    <property type="project" value="InterPro"/>
</dbReference>
<keyword evidence="3" id="KW-0597">Phosphoprotein</keyword>
<evidence type="ECO:0000256" key="3">
    <source>
        <dbReference type="ARBA" id="ARBA00022553"/>
    </source>
</evidence>
<feature type="domain" description="Histidine kinase" evidence="7">
    <location>
        <begin position="133"/>
        <end position="325"/>
    </location>
</feature>
<evidence type="ECO:0000256" key="5">
    <source>
        <dbReference type="ARBA" id="ARBA00022777"/>
    </source>
</evidence>
<comment type="catalytic activity">
    <reaction evidence="1">
        <text>ATP + protein L-histidine = ADP + protein N-phospho-L-histidine.</text>
        <dbReference type="EC" id="2.7.13.3"/>
    </reaction>
</comment>
<dbReference type="GO" id="GO:0005886">
    <property type="term" value="C:plasma membrane"/>
    <property type="evidence" value="ECO:0007669"/>
    <property type="project" value="TreeGrafter"/>
</dbReference>
<dbReference type="RefSeq" id="WP_115477469.1">
    <property type="nucleotide sequence ID" value="NZ_QRBF01000002.1"/>
</dbReference>
<dbReference type="InterPro" id="IPR036097">
    <property type="entry name" value="HisK_dim/P_sf"/>
</dbReference>
<keyword evidence="6" id="KW-0812">Transmembrane</keyword>
<evidence type="ECO:0000256" key="4">
    <source>
        <dbReference type="ARBA" id="ARBA00022679"/>
    </source>
</evidence>
<feature type="transmembrane region" description="Helical" evidence="6">
    <location>
        <begin position="21"/>
        <end position="39"/>
    </location>
</feature>
<dbReference type="EMBL" id="QRBF01000002">
    <property type="protein sequence ID" value="RDS85429.1"/>
    <property type="molecule type" value="Genomic_DNA"/>
</dbReference>
<dbReference type="OrthoDB" id="9121563at2"/>
<dbReference type="SMART" id="SM00388">
    <property type="entry name" value="HisKA"/>
    <property type="match status" value="1"/>
</dbReference>
<protein>
    <recommendedName>
        <fullName evidence="2">histidine kinase</fullName>
        <ecNumber evidence="2">2.7.13.3</ecNumber>
    </recommendedName>
</protein>
<evidence type="ECO:0000256" key="1">
    <source>
        <dbReference type="ARBA" id="ARBA00000085"/>
    </source>
</evidence>
<dbReference type="Gene3D" id="1.10.287.130">
    <property type="match status" value="1"/>
</dbReference>
<accession>A0A370XAK6</accession>
<comment type="caution">
    <text evidence="8">The sequence shown here is derived from an EMBL/GenBank/DDBJ whole genome shotgun (WGS) entry which is preliminary data.</text>
</comment>
<proteinExistence type="predicted"/>
<reference evidence="8 9" key="1">
    <citation type="submission" date="2018-07" db="EMBL/GenBank/DDBJ databases">
        <title>Dyella monticola sp. nov. and Dyella psychrodurans sp. nov. isolated from monsoon evergreen broad-leaved forest soil of Dinghu Mountain, China.</title>
        <authorList>
            <person name="Gao Z."/>
            <person name="Qiu L."/>
        </authorList>
    </citation>
    <scope>NUCLEOTIDE SEQUENCE [LARGE SCALE GENOMIC DNA]</scope>
    <source>
        <strain evidence="8 9">4MSK11</strain>
    </source>
</reference>
<dbReference type="Pfam" id="PF00512">
    <property type="entry name" value="HisKA"/>
    <property type="match status" value="1"/>
</dbReference>
<dbReference type="PANTHER" id="PTHR45436:SF16">
    <property type="entry name" value="HISTIDINE KINASE"/>
    <property type="match status" value="1"/>
</dbReference>
<evidence type="ECO:0000313" key="9">
    <source>
        <dbReference type="Proteomes" id="UP000255334"/>
    </source>
</evidence>
<dbReference type="AlphaFoldDB" id="A0A370XAK6"/>
<keyword evidence="6" id="KW-0472">Membrane</keyword>
<keyword evidence="4" id="KW-0808">Transferase</keyword>
<organism evidence="8 9">
    <name type="scientific">Dyella psychrodurans</name>
    <dbReference type="NCBI Taxonomy" id="1927960"/>
    <lineage>
        <taxon>Bacteria</taxon>
        <taxon>Pseudomonadati</taxon>
        <taxon>Pseudomonadota</taxon>
        <taxon>Gammaproteobacteria</taxon>
        <taxon>Lysobacterales</taxon>
        <taxon>Rhodanobacteraceae</taxon>
        <taxon>Dyella</taxon>
    </lineage>
</organism>
<dbReference type="InterPro" id="IPR050428">
    <property type="entry name" value="TCS_sensor_his_kinase"/>
</dbReference>
<dbReference type="InterPro" id="IPR003661">
    <property type="entry name" value="HisK_dim/P_dom"/>
</dbReference>
<keyword evidence="5 8" id="KW-0418">Kinase</keyword>
<gene>
    <name evidence="8" type="ORF">DWU99_07905</name>
</gene>
<dbReference type="Proteomes" id="UP000255334">
    <property type="component" value="Unassembled WGS sequence"/>
</dbReference>
<name>A0A370XAK6_9GAMM</name>
<evidence type="ECO:0000256" key="2">
    <source>
        <dbReference type="ARBA" id="ARBA00012438"/>
    </source>
</evidence>
<evidence type="ECO:0000259" key="7">
    <source>
        <dbReference type="PROSITE" id="PS50109"/>
    </source>
</evidence>
<keyword evidence="9" id="KW-1185">Reference proteome</keyword>
<dbReference type="CDD" id="cd00082">
    <property type="entry name" value="HisKA"/>
    <property type="match status" value="1"/>
</dbReference>
<dbReference type="EC" id="2.7.13.3" evidence="2"/>
<dbReference type="SUPFAM" id="SSF47384">
    <property type="entry name" value="Homodimeric domain of signal transducing histidine kinase"/>
    <property type="match status" value="1"/>
</dbReference>